<evidence type="ECO:0000256" key="1">
    <source>
        <dbReference type="ARBA" id="ARBA00004496"/>
    </source>
</evidence>
<feature type="region of interest" description="Disordered" evidence="6">
    <location>
        <begin position="23"/>
        <end position="67"/>
    </location>
</feature>
<dbReference type="Pfam" id="PF02847">
    <property type="entry name" value="MA3"/>
    <property type="match status" value="4"/>
</dbReference>
<accession>A0A383W1C2</accession>
<dbReference type="Gene3D" id="1.25.40.180">
    <property type="match status" value="4"/>
</dbReference>
<dbReference type="GO" id="GO:0045892">
    <property type="term" value="P:negative regulation of DNA-templated transcription"/>
    <property type="evidence" value="ECO:0007669"/>
    <property type="project" value="InterPro"/>
</dbReference>
<dbReference type="AlphaFoldDB" id="A0A383W1C2"/>
<keyword evidence="3" id="KW-0963">Cytoplasm</keyword>
<protein>
    <recommendedName>
        <fullName evidence="7">MI domain-containing protein</fullName>
    </recommendedName>
</protein>
<feature type="domain" description="MI" evidence="7">
    <location>
        <begin position="112"/>
        <end position="234"/>
    </location>
</feature>
<dbReference type="STRING" id="3088.A0A383W1C2"/>
<feature type="domain" description="MI" evidence="7">
    <location>
        <begin position="276"/>
        <end position="397"/>
    </location>
</feature>
<dbReference type="InterPro" id="IPR016024">
    <property type="entry name" value="ARM-type_fold"/>
</dbReference>
<evidence type="ECO:0000256" key="6">
    <source>
        <dbReference type="SAM" id="MobiDB-lite"/>
    </source>
</evidence>
<feature type="domain" description="MI" evidence="7">
    <location>
        <begin position="615"/>
        <end position="735"/>
    </location>
</feature>
<gene>
    <name evidence="8" type="ORF">BQ4739_LOCUS11626</name>
</gene>
<evidence type="ECO:0000256" key="2">
    <source>
        <dbReference type="ARBA" id="ARBA00005497"/>
    </source>
</evidence>
<keyword evidence="9" id="KW-1185">Reference proteome</keyword>
<dbReference type="PANTHER" id="PTHR12626">
    <property type="entry name" value="PROGRAMMED CELL DEATH 4"/>
    <property type="match status" value="1"/>
</dbReference>
<name>A0A383W1C2_TETOB</name>
<keyword evidence="5" id="KW-0539">Nucleus</keyword>
<dbReference type="Proteomes" id="UP000256970">
    <property type="component" value="Unassembled WGS sequence"/>
</dbReference>
<dbReference type="GO" id="GO:0005737">
    <property type="term" value="C:cytoplasm"/>
    <property type="evidence" value="ECO:0007669"/>
    <property type="project" value="UniProtKB-SubCell"/>
</dbReference>
<dbReference type="InterPro" id="IPR039778">
    <property type="entry name" value="PDCD4"/>
</dbReference>
<evidence type="ECO:0000256" key="5">
    <source>
        <dbReference type="ARBA" id="ARBA00023242"/>
    </source>
</evidence>
<evidence type="ECO:0000256" key="4">
    <source>
        <dbReference type="ARBA" id="ARBA00022737"/>
    </source>
</evidence>
<evidence type="ECO:0000256" key="3">
    <source>
        <dbReference type="ARBA" id="ARBA00022490"/>
    </source>
</evidence>
<comment type="subcellular location">
    <subcellularLocation>
        <location evidence="1">Cytoplasm</location>
    </subcellularLocation>
</comment>
<evidence type="ECO:0000313" key="8">
    <source>
        <dbReference type="EMBL" id="SZX71485.1"/>
    </source>
</evidence>
<evidence type="ECO:0000313" key="9">
    <source>
        <dbReference type="Proteomes" id="UP000256970"/>
    </source>
</evidence>
<reference evidence="8 9" key="1">
    <citation type="submission" date="2016-10" db="EMBL/GenBank/DDBJ databases">
        <authorList>
            <person name="Cai Z."/>
        </authorList>
    </citation>
    <scope>NUCLEOTIDE SEQUENCE [LARGE SCALE GENOMIC DNA]</scope>
</reference>
<keyword evidence="4" id="KW-0677">Repeat</keyword>
<dbReference type="FunFam" id="1.25.40.180:FF:000009">
    <property type="entry name" value="programmed cell death protein 4"/>
    <property type="match status" value="1"/>
</dbReference>
<dbReference type="SMART" id="SM00544">
    <property type="entry name" value="MA3"/>
    <property type="match status" value="4"/>
</dbReference>
<organism evidence="8 9">
    <name type="scientific">Tetradesmus obliquus</name>
    <name type="common">Green alga</name>
    <name type="synonym">Acutodesmus obliquus</name>
    <dbReference type="NCBI Taxonomy" id="3088"/>
    <lineage>
        <taxon>Eukaryota</taxon>
        <taxon>Viridiplantae</taxon>
        <taxon>Chlorophyta</taxon>
        <taxon>core chlorophytes</taxon>
        <taxon>Chlorophyceae</taxon>
        <taxon>CS clade</taxon>
        <taxon>Sphaeropleales</taxon>
        <taxon>Scenedesmaceae</taxon>
        <taxon>Tetradesmus</taxon>
    </lineage>
</organism>
<dbReference type="InterPro" id="IPR003891">
    <property type="entry name" value="Initiation_fac_eIF4g_MI"/>
</dbReference>
<dbReference type="EMBL" id="FNXT01001055">
    <property type="protein sequence ID" value="SZX71485.1"/>
    <property type="molecule type" value="Genomic_DNA"/>
</dbReference>
<feature type="domain" description="MI" evidence="7">
    <location>
        <begin position="453"/>
        <end position="574"/>
    </location>
</feature>
<dbReference type="PROSITE" id="PS51366">
    <property type="entry name" value="MI"/>
    <property type="match status" value="4"/>
</dbReference>
<proteinExistence type="inferred from homology"/>
<dbReference type="SUPFAM" id="SSF48371">
    <property type="entry name" value="ARM repeat"/>
    <property type="match status" value="4"/>
</dbReference>
<comment type="similarity">
    <text evidence="2">Belongs to the PDCD4 family.</text>
</comment>
<dbReference type="PANTHER" id="PTHR12626:SF0">
    <property type="entry name" value="PROGRAMMED CELL DEATH PROTEIN 4"/>
    <property type="match status" value="1"/>
</dbReference>
<evidence type="ECO:0000259" key="7">
    <source>
        <dbReference type="PROSITE" id="PS51366"/>
    </source>
</evidence>
<sequence>MSSFLTEAQRAALDAALAERLAAGAGKAAKGSHHAPGTGPHAGDKKSKSSKGSGATKKGGAGGKFTWGRMLEGEEGVSALDRNDPNYDSDEERSVLMAANSSHSRVQAEVAAYKQEVNAIVEEYFSSGDVSNAADSLSELGPVETMGHYFVKRLVTLALDRKDKEREMASSLLSNLYAEVLSGEQVQKGFARLVESLDDLLLDVPDAVELLSLFIARGVVDDVLPPACIQRWASGAPEGSNLAALKARCELHLAARHSAERMLRCWGSGAGQSYAETKERIAKLLSEYLDSRDAAEASRCLRGLAVPFFHHELVKQALHAAMETPAHTEAVIALLKRLSESSEVNSSQLAKGFQRTAANLADTALDNPAAPDAFSSTLEAAAAAGLLEAELLAELRAAAAAAPGAAERPASSASAGGGSGLASPSGAAAAAGAGAGAAGAANGVGLGGAGVPAFKVAMATALKEFFNSADAQEVAARLLELGQPGLHPLFVKQVVTLAMDRRDREREMASGLLSELHPSVISDDQMVSGFTRLLSAADDLVLDIPEAVHLLSLFLGRAVVDEVLPPAFLASCLPSLPDGGLGITVVQATGAMLSQRHAAERLQTCWHGGGLSLEDVGKQMRDALDEFMVAGSSSEVAAVLKDLGLPHFHHELVKAAVELGFEYPDKAQQLTGLLRQLSGSGVISSTQMAQGLKRIKDSMADETLDAPGAPAAFEKLLAQAAAEGWLPAETAALTA</sequence>